<evidence type="ECO:0000313" key="1">
    <source>
        <dbReference type="EMBL" id="THG54593.1"/>
    </source>
</evidence>
<name>A0AC61S7N8_9BACT</name>
<evidence type="ECO:0000313" key="2">
    <source>
        <dbReference type="Proteomes" id="UP000305401"/>
    </source>
</evidence>
<accession>A0AC61S7N8</accession>
<dbReference type="Proteomes" id="UP000305401">
    <property type="component" value="Unassembled WGS sequence"/>
</dbReference>
<protein>
    <submittedName>
        <fullName evidence="1">Glycosyltransferase family 2 protein</fullName>
    </submittedName>
</protein>
<keyword evidence="2" id="KW-1185">Reference proteome</keyword>
<gene>
    <name evidence="1" type="ORF">E5990_02355</name>
</gene>
<organism evidence="1 2">
    <name type="scientific">Muribaculum caecicola</name>
    <dbReference type="NCBI Taxonomy" id="3038144"/>
    <lineage>
        <taxon>Bacteria</taxon>
        <taxon>Pseudomonadati</taxon>
        <taxon>Bacteroidota</taxon>
        <taxon>Bacteroidia</taxon>
        <taxon>Bacteroidales</taxon>
        <taxon>Muribaculaceae</taxon>
        <taxon>Muribaculum</taxon>
    </lineage>
</organism>
<reference evidence="1" key="1">
    <citation type="submission" date="2019-04" db="EMBL/GenBank/DDBJ databases">
        <title>Microbes associate with the intestines of laboratory mice.</title>
        <authorList>
            <person name="Navarre W."/>
            <person name="Wong E."/>
            <person name="Huang K.C."/>
            <person name="Tropini C."/>
            <person name="Ng K."/>
            <person name="Yu B."/>
        </authorList>
    </citation>
    <scope>NUCLEOTIDE SEQUENCE</scope>
    <source>
        <strain evidence="1">NM86_A22</strain>
    </source>
</reference>
<dbReference type="EMBL" id="SSTG01000014">
    <property type="protein sequence ID" value="THG54593.1"/>
    <property type="molecule type" value="Genomic_DNA"/>
</dbReference>
<comment type="caution">
    <text evidence="1">The sequence shown here is derived from an EMBL/GenBank/DDBJ whole genome shotgun (WGS) entry which is preliminary data.</text>
</comment>
<sequence>MRKYCLFTGNNAQLYSYTKHGIKSTTAANRILILLWYNIAHKTITKNIQHTVQRSGLLLPKLHTASGKTHVQRQRAQTALQNQGANQPLQYNNIGTNKTLFSSINKQSALEHNMAVKTTCKTTQKMALACNIVTIVVPVFNRSNLVVETLDSIACQTALPSLIIVDNNSTDNTMSVITEWAQENRKKNFPIKILSEPNQGAAQARNRGLSEVDTPWTLFFDSDDIMLPCHIQNLVCNIENNPKANLIGWNVIVTSLSGKKYIKHFPRKRHIWHNIFNGIMSTQQYAATTSLFQKCGGWNPELTGWDDYELGMRLLLCKPSIMYIKSKPAIEVRCQENSITGTSFRSSPAKWENSLNSCQTIFQQASMPRYARYINLKRAVLAAIYKKEGDTANSKRLMAFSLSNECSSWKKLLLHFAFNYTACGGRGIHWLIAPLI</sequence>
<proteinExistence type="predicted"/>